<gene>
    <name evidence="2" type="ORF">C7460_11080</name>
</gene>
<dbReference type="Pfam" id="PF00873">
    <property type="entry name" value="ACR_tran"/>
    <property type="match status" value="1"/>
</dbReference>
<dbReference type="InterPro" id="IPR027463">
    <property type="entry name" value="AcrB_DN_DC_subdom"/>
</dbReference>
<feature type="transmembrane region" description="Helical" evidence="1">
    <location>
        <begin position="846"/>
        <end position="866"/>
    </location>
</feature>
<dbReference type="InterPro" id="IPR001036">
    <property type="entry name" value="Acrflvin-R"/>
</dbReference>
<feature type="transmembrane region" description="Helical" evidence="1">
    <location>
        <begin position="328"/>
        <end position="355"/>
    </location>
</feature>
<feature type="transmembrane region" description="Helical" evidence="1">
    <location>
        <begin position="12"/>
        <end position="30"/>
    </location>
</feature>
<feature type="transmembrane region" description="Helical" evidence="1">
    <location>
        <begin position="362"/>
        <end position="382"/>
    </location>
</feature>
<feature type="transmembrane region" description="Helical" evidence="1">
    <location>
        <begin position="446"/>
        <end position="464"/>
    </location>
</feature>
<evidence type="ECO:0000313" key="2">
    <source>
        <dbReference type="EMBL" id="RED98408.1"/>
    </source>
</evidence>
<keyword evidence="1" id="KW-1133">Transmembrane helix</keyword>
<evidence type="ECO:0000256" key="1">
    <source>
        <dbReference type="SAM" id="Phobius"/>
    </source>
</evidence>
<feature type="transmembrane region" description="Helical" evidence="1">
    <location>
        <begin position="903"/>
        <end position="922"/>
    </location>
</feature>
<feature type="transmembrane region" description="Helical" evidence="1">
    <location>
        <begin position="951"/>
        <end position="968"/>
    </location>
</feature>
<feature type="transmembrane region" description="Helical" evidence="1">
    <location>
        <begin position="878"/>
        <end position="897"/>
    </location>
</feature>
<feature type="transmembrane region" description="Helical" evidence="1">
    <location>
        <begin position="470"/>
        <end position="492"/>
    </location>
</feature>
<dbReference type="Gene3D" id="3.30.70.1430">
    <property type="entry name" value="Multidrug efflux transporter AcrB pore domain"/>
    <property type="match status" value="2"/>
</dbReference>
<dbReference type="SUPFAM" id="SSF82693">
    <property type="entry name" value="Multidrug efflux transporter AcrB pore domain, PN1, PN2, PC1 and PC2 subdomains"/>
    <property type="match status" value="1"/>
</dbReference>
<proteinExistence type="predicted"/>
<reference evidence="2 3" key="1">
    <citation type="submission" date="2018-07" db="EMBL/GenBank/DDBJ databases">
        <title>Genomic Encyclopedia of Type Strains, Phase IV (KMG-IV): sequencing the most valuable type-strain genomes for metagenomic binning, comparative biology and taxonomic classification.</title>
        <authorList>
            <person name="Goeker M."/>
        </authorList>
    </citation>
    <scope>NUCLEOTIDE SEQUENCE [LARGE SCALE GENOMIC DNA]</scope>
    <source>
        <strain evidence="2 3">DSM 4134</strain>
    </source>
</reference>
<dbReference type="PANTHER" id="PTHR32063">
    <property type="match status" value="1"/>
</dbReference>
<keyword evidence="3" id="KW-1185">Reference proteome</keyword>
<dbReference type="Gene3D" id="1.20.1640.10">
    <property type="entry name" value="Multidrug efflux transporter AcrB transmembrane domain"/>
    <property type="match status" value="2"/>
</dbReference>
<dbReference type="OrthoDB" id="9798415at2"/>
<dbReference type="EMBL" id="QREG01000010">
    <property type="protein sequence ID" value="RED98408.1"/>
    <property type="molecule type" value="Genomic_DNA"/>
</dbReference>
<dbReference type="Gene3D" id="3.30.70.1320">
    <property type="entry name" value="Multidrug efflux transporter AcrB pore domain like"/>
    <property type="match status" value="1"/>
</dbReference>
<dbReference type="PRINTS" id="PR00702">
    <property type="entry name" value="ACRIFLAVINRP"/>
</dbReference>
<sequence>MIRFLVDRPVSVIMVFIAIVVLGAVSFQQIPVSLMPDVEIPEITIQVAAPEQSAHQVEENYIHLIRRQLLQVGHLADMESYAYNEYGYIRLKFDYGTRLHYAFIEVNEKIDALMQRMPEGFERPRVIKASATDIPVFYLTLALKDQNTDGLGNRFMELSEFAEQVIKRRIEQLDEVAMVDISGMEYPEIHVEVDLQKLGALGMDPWVLKKTMEENNLSSSNIKVRNGLYEFNVKYSSLLTNRHDIENLMLRSGGRVFKLSEIATITVVPRSSKGFVLDKTGKAISMAVIKKSNARMEQLRERTDELLEAIRTDYPRITIEQNRNQTQLLAYAISSLKSSLWIGGTLAFLVLLVFLNDFRSPLLIGISIPVSLVISLLFFYLLGISINVISLSGLIVGIGLMIDNSIIVIDNIGQHIARRESAVHQASASATTEVIAPLLSSAMTTCAVFVPLIFLGGIAGALFYDQALSITIGLASSLVVSVALIPVLYVVLGQQKVLSRKWSRREGSRLANTYELGYQWVMGHQKVFVGATIILLLVGMLAYRVLPKERFPAMEKSELLIAIDWNESITKAENGKRVTQLVQEVDSLLLSVSAMVGEQWFLLDHTANLSGTQASIFLECQSADGVRTLREQVVPWVAQNYPEAALELKAPESIFDRVFGNGQAPVEVRLTAENSTGLPDPEKVRSVESLIKRQTGMPSESKQALQQVYELRPHFEKLLLYEVGVDRLMGVLQVALGRFPAFQLKQGQYEVPVVITERTKDLHSILSQTLVPSRKGAQIPASELVEVHIAVDYKGYTGDKSGAYVPLDYQVSEKGADHFIASVKRLIAADGQLKASFAGSVLDSRLLISELWVTFLVALLLLYFILASQFESLLQPLIVFLELPIGVASALVALWGFGQSINLMSLIGIIVMSGIIINDSILKIDTINRLRKAGHSVDTAIQMAGKRRLKAIIMTSATTILAMVPFLWGQDMGAVLQRPLAVAVIGGMLIGTFVSLYFIPVAYKLIYSSLKASKQNEAH</sequence>
<accession>A0A3D9L3Z2</accession>
<feature type="transmembrane region" description="Helical" evidence="1">
    <location>
        <begin position="980"/>
        <end position="1003"/>
    </location>
</feature>
<keyword evidence="1" id="KW-0812">Transmembrane</keyword>
<keyword evidence="1" id="KW-0472">Membrane</keyword>
<dbReference type="Gene3D" id="3.30.2090.10">
    <property type="entry name" value="Multidrug efflux transporter AcrB TolC docking domain, DN and DC subdomains"/>
    <property type="match status" value="2"/>
</dbReference>
<name>A0A3D9L3Z2_MARFU</name>
<dbReference type="SUPFAM" id="SSF82714">
    <property type="entry name" value="Multidrug efflux transporter AcrB TolC docking domain, DN and DC subdomains"/>
    <property type="match status" value="1"/>
</dbReference>
<dbReference type="AlphaFoldDB" id="A0A3D9L3Z2"/>
<dbReference type="PANTHER" id="PTHR32063:SF0">
    <property type="entry name" value="SWARMING MOTILITY PROTEIN SWRC"/>
    <property type="match status" value="1"/>
</dbReference>
<dbReference type="SUPFAM" id="SSF82866">
    <property type="entry name" value="Multidrug efflux transporter AcrB transmembrane domain"/>
    <property type="match status" value="2"/>
</dbReference>
<dbReference type="GO" id="GO:0042910">
    <property type="term" value="F:xenobiotic transmembrane transporter activity"/>
    <property type="evidence" value="ECO:0007669"/>
    <property type="project" value="TreeGrafter"/>
</dbReference>
<dbReference type="Proteomes" id="UP000256779">
    <property type="component" value="Unassembled WGS sequence"/>
</dbReference>
<dbReference type="GO" id="GO:0005886">
    <property type="term" value="C:plasma membrane"/>
    <property type="evidence" value="ECO:0007669"/>
    <property type="project" value="TreeGrafter"/>
</dbReference>
<feature type="transmembrane region" description="Helical" evidence="1">
    <location>
        <begin position="388"/>
        <end position="409"/>
    </location>
</feature>
<dbReference type="RefSeq" id="WP_115868363.1">
    <property type="nucleotide sequence ID" value="NZ_QREG01000010.1"/>
</dbReference>
<comment type="caution">
    <text evidence="2">The sequence shown here is derived from an EMBL/GenBank/DDBJ whole genome shotgun (WGS) entry which is preliminary data.</text>
</comment>
<evidence type="ECO:0000313" key="3">
    <source>
        <dbReference type="Proteomes" id="UP000256779"/>
    </source>
</evidence>
<dbReference type="Gene3D" id="3.30.70.1440">
    <property type="entry name" value="Multidrug efflux transporter AcrB pore domain"/>
    <property type="match status" value="1"/>
</dbReference>
<organism evidence="2 3">
    <name type="scientific">Marinoscillum furvescens DSM 4134</name>
    <dbReference type="NCBI Taxonomy" id="1122208"/>
    <lineage>
        <taxon>Bacteria</taxon>
        <taxon>Pseudomonadati</taxon>
        <taxon>Bacteroidota</taxon>
        <taxon>Cytophagia</taxon>
        <taxon>Cytophagales</taxon>
        <taxon>Reichenbachiellaceae</taxon>
        <taxon>Marinoscillum</taxon>
    </lineage>
</organism>
<protein>
    <submittedName>
        <fullName evidence="2">Multidrug efflux pump subunit AcrB</fullName>
    </submittedName>
</protein>
<feature type="transmembrane region" description="Helical" evidence="1">
    <location>
        <begin position="527"/>
        <end position="546"/>
    </location>
</feature>